<sequence length="265" mass="30526">MNFEGQFNLRKKIETRGGILEIIDITPEKESGLPVFLSSGWASTPELLKPLLRTVFDNDRRVITVDFKKFDKINTKNQRGVAREKLKSQAILEVAKVLEIEKLDIISHSEGAVYTAFAVEESPAIFKNFLLIAPAGMVHNQSFLETASKFILDTLLWPVKKLKKKNRPFYHIVQNTKFLILNPIQSLQEGYGLSKIFIAKKIDFIIRNGVNVNLIYFNEDLIFSYKEVRQNAEIHNIPVHLIEGSHNFIYSNPEIFWSKIKSYIE</sequence>
<dbReference type="STRING" id="1797579.A2996_02750"/>
<dbReference type="InterPro" id="IPR029058">
    <property type="entry name" value="AB_hydrolase_fold"/>
</dbReference>
<reference evidence="1 2" key="1">
    <citation type="journal article" date="2016" name="Nat. Commun.">
        <title>Thousands of microbial genomes shed light on interconnected biogeochemical processes in an aquifer system.</title>
        <authorList>
            <person name="Anantharaman K."/>
            <person name="Brown C.T."/>
            <person name="Hug L.A."/>
            <person name="Sharon I."/>
            <person name="Castelle C.J."/>
            <person name="Probst A.J."/>
            <person name="Thomas B.C."/>
            <person name="Singh A."/>
            <person name="Wilkins M.J."/>
            <person name="Karaoz U."/>
            <person name="Brodie E.L."/>
            <person name="Williams K.H."/>
            <person name="Hubbard S.S."/>
            <person name="Banfield J.F."/>
        </authorList>
    </citation>
    <scope>NUCLEOTIDE SEQUENCE [LARGE SCALE GENOMIC DNA]</scope>
</reference>
<evidence type="ECO:0000313" key="2">
    <source>
        <dbReference type="Proteomes" id="UP000176865"/>
    </source>
</evidence>
<dbReference type="SUPFAM" id="SSF53474">
    <property type="entry name" value="alpha/beta-Hydrolases"/>
    <property type="match status" value="1"/>
</dbReference>
<name>A0A1F5ENM3_9BACT</name>
<gene>
    <name evidence="1" type="ORF">A2996_02750</name>
</gene>
<accession>A0A1F5ENM3</accession>
<protein>
    <recommendedName>
        <fullName evidence="3">AB hydrolase-1 domain-containing protein</fullName>
    </recommendedName>
</protein>
<organism evidence="1 2">
    <name type="scientific">Candidatus Campbellbacteria bacterium RIFCSPLOWO2_01_FULL_34_15</name>
    <dbReference type="NCBI Taxonomy" id="1797579"/>
    <lineage>
        <taxon>Bacteria</taxon>
        <taxon>Candidatus Campbelliibacteriota</taxon>
    </lineage>
</organism>
<comment type="caution">
    <text evidence="1">The sequence shown here is derived from an EMBL/GenBank/DDBJ whole genome shotgun (WGS) entry which is preliminary data.</text>
</comment>
<evidence type="ECO:0008006" key="3">
    <source>
        <dbReference type="Google" id="ProtNLM"/>
    </source>
</evidence>
<dbReference type="Proteomes" id="UP000176865">
    <property type="component" value="Unassembled WGS sequence"/>
</dbReference>
<dbReference type="AlphaFoldDB" id="A0A1F5ENM3"/>
<evidence type="ECO:0000313" key="1">
    <source>
        <dbReference type="EMBL" id="OGD69009.1"/>
    </source>
</evidence>
<proteinExistence type="predicted"/>
<dbReference type="Gene3D" id="3.40.50.1820">
    <property type="entry name" value="alpha/beta hydrolase"/>
    <property type="match status" value="1"/>
</dbReference>
<dbReference type="EMBL" id="MFAB01000010">
    <property type="protein sequence ID" value="OGD69009.1"/>
    <property type="molecule type" value="Genomic_DNA"/>
</dbReference>